<organism evidence="1 2">
    <name type="scientific">Xanthocytophaga flava</name>
    <dbReference type="NCBI Taxonomy" id="3048013"/>
    <lineage>
        <taxon>Bacteria</taxon>
        <taxon>Pseudomonadati</taxon>
        <taxon>Bacteroidota</taxon>
        <taxon>Cytophagia</taxon>
        <taxon>Cytophagales</taxon>
        <taxon>Rhodocytophagaceae</taxon>
        <taxon>Xanthocytophaga</taxon>
    </lineage>
</organism>
<dbReference type="SUPFAM" id="SSF69322">
    <property type="entry name" value="Tricorn protease domain 2"/>
    <property type="match status" value="1"/>
</dbReference>
<sequence length="378" mass="43212">MNIEKKHTLVDTQSGKECILTLYSNKVLIENIKDSKSKVTEKEFATSAEALTFFSKKEWELLKKGFVVRNKNASAGEPLLHYFIGTGYTGCLAFDNTPNGVYVYKHGWFKTATDQKDFLSLIDIEGNLIEIIELPKILAWDIQYNAIKDALLLDTDHFIFEYSLATKKFNSLTKGFTKPVSFISVSSERYAFGSHPQLYVFNKDTVLLKYTFDVEVVKGKLPFEVVLSKSGQWIAFHNLENEIKVIQVSDGKVVKSITGEFGVISQMEFAENDTILVVRSYGWPWSIRYFDLVNDIDLAMPELQLPSHSQQASWFCFNGDQSKLVIVQNKNAFVFDFVNKTFLHSFQIEHSLKTARPKFVNDLLGFRTDYGCFSLYNV</sequence>
<dbReference type="EMBL" id="JASJOS010000009">
    <property type="protein sequence ID" value="MDJ1482915.1"/>
    <property type="molecule type" value="Genomic_DNA"/>
</dbReference>
<dbReference type="InterPro" id="IPR015943">
    <property type="entry name" value="WD40/YVTN_repeat-like_dom_sf"/>
</dbReference>
<accession>A0AAE3QSZ4</accession>
<proteinExistence type="predicted"/>
<dbReference type="Gene3D" id="2.130.10.10">
    <property type="entry name" value="YVTN repeat-like/Quinoprotein amine dehydrogenase"/>
    <property type="match status" value="1"/>
</dbReference>
<dbReference type="Proteomes" id="UP001241110">
    <property type="component" value="Unassembled WGS sequence"/>
</dbReference>
<dbReference type="RefSeq" id="WP_313982325.1">
    <property type="nucleotide sequence ID" value="NZ_JASJOS010000009.1"/>
</dbReference>
<evidence type="ECO:0000313" key="1">
    <source>
        <dbReference type="EMBL" id="MDJ1482915.1"/>
    </source>
</evidence>
<evidence type="ECO:0000313" key="2">
    <source>
        <dbReference type="Proteomes" id="UP001241110"/>
    </source>
</evidence>
<protein>
    <recommendedName>
        <fullName evidence="3">WD40 repeat domain-containing protein</fullName>
    </recommendedName>
</protein>
<dbReference type="AlphaFoldDB" id="A0AAE3QSZ4"/>
<evidence type="ECO:0008006" key="3">
    <source>
        <dbReference type="Google" id="ProtNLM"/>
    </source>
</evidence>
<reference evidence="1" key="1">
    <citation type="submission" date="2023-05" db="EMBL/GenBank/DDBJ databases">
        <authorList>
            <person name="Zhang X."/>
        </authorList>
    </citation>
    <scope>NUCLEOTIDE SEQUENCE</scope>
    <source>
        <strain evidence="1">YF14B1</strain>
    </source>
</reference>
<comment type="caution">
    <text evidence="1">The sequence shown here is derived from an EMBL/GenBank/DDBJ whole genome shotgun (WGS) entry which is preliminary data.</text>
</comment>
<gene>
    <name evidence="1" type="ORF">QNI16_20605</name>
</gene>
<name>A0AAE3QSZ4_9BACT</name>